<dbReference type="InterPro" id="IPR050456">
    <property type="entry name" value="DeoC/FbaB_aldolase"/>
</dbReference>
<dbReference type="SMART" id="SM01133">
    <property type="entry name" value="DeoC"/>
    <property type="match status" value="1"/>
</dbReference>
<dbReference type="Gene3D" id="3.20.20.70">
    <property type="entry name" value="Aldolase class I"/>
    <property type="match status" value="1"/>
</dbReference>
<dbReference type="Pfam" id="PF01791">
    <property type="entry name" value="DeoC"/>
    <property type="match status" value="1"/>
</dbReference>
<evidence type="ECO:0000256" key="5">
    <source>
        <dbReference type="PIRSR" id="PIRSR038992-1"/>
    </source>
</evidence>
<comment type="similarity">
    <text evidence="4">Belongs to the DeoC/FbaB aldolase family. FbaB subfamily.</text>
</comment>
<reference evidence="6 7" key="1">
    <citation type="journal article" date="2015" name="Biol. Direct">
        <title>Babela massiliensis, a representative of a widespread bacterial phylum with unusual adaptations to parasitism in amoebae.</title>
        <authorList>
            <person name="Pagnier I."/>
            <person name="Yutin N."/>
            <person name="Croce O."/>
            <person name="Makarova K.S."/>
            <person name="Wolf Y.I."/>
            <person name="Benamar S."/>
            <person name="Raoult D."/>
            <person name="Koonin E.V."/>
            <person name="La Scola B."/>
        </authorList>
    </citation>
    <scope>NUCLEOTIDE SEQUENCE [LARGE SCALE GENOMIC DNA]</scope>
    <source>
        <strain evidence="7">BABL1</strain>
    </source>
</reference>
<organism evidence="6 7">
    <name type="scientific">Candidatus Babela massiliensis</name>
    <dbReference type="NCBI Taxonomy" id="673862"/>
    <lineage>
        <taxon>Bacteria</taxon>
        <taxon>Candidatus Babelota</taxon>
        <taxon>Candidatus Babeliae</taxon>
        <taxon>Candidatus Babeliales</taxon>
        <taxon>Candidatus Babeliaceae</taxon>
        <taxon>Candidatus Babela</taxon>
    </lineage>
</organism>
<dbReference type="Proteomes" id="UP000018769">
    <property type="component" value="Chromosome I"/>
</dbReference>
<keyword evidence="2" id="KW-0456">Lyase</keyword>
<dbReference type="InterPro" id="IPR041720">
    <property type="entry name" value="FbaB-like"/>
</dbReference>
<evidence type="ECO:0000256" key="2">
    <source>
        <dbReference type="ARBA" id="ARBA00023239"/>
    </source>
</evidence>
<dbReference type="eggNOG" id="COG1830">
    <property type="taxonomic scope" value="Bacteria"/>
</dbReference>
<dbReference type="GO" id="GO:0004332">
    <property type="term" value="F:fructose-bisphosphate aldolase activity"/>
    <property type="evidence" value="ECO:0007669"/>
    <property type="project" value="UniProtKB-EC"/>
</dbReference>
<protein>
    <recommendedName>
        <fullName evidence="1">fructose-bisphosphate aldolase</fullName>
        <ecNumber evidence="1">4.1.2.13</ecNumber>
    </recommendedName>
</protein>
<dbReference type="SUPFAM" id="SSF51569">
    <property type="entry name" value="Aldolase"/>
    <property type="match status" value="1"/>
</dbReference>
<proteinExistence type="inferred from homology"/>
<dbReference type="AlphaFoldDB" id="V6DHA4"/>
<dbReference type="EMBL" id="HG793133">
    <property type="protein sequence ID" value="CDK30940.1"/>
    <property type="molecule type" value="Genomic_DNA"/>
</dbReference>
<dbReference type="KEGG" id="dpb:BABL1_gene_74"/>
<dbReference type="PANTHER" id="PTHR47916">
    <property type="entry name" value="FRUCTOSE-BISPHOSPHATE ALDOLASE CLASS 1"/>
    <property type="match status" value="1"/>
</dbReference>
<evidence type="ECO:0000313" key="6">
    <source>
        <dbReference type="EMBL" id="CDK30940.1"/>
    </source>
</evidence>
<evidence type="ECO:0000256" key="1">
    <source>
        <dbReference type="ARBA" id="ARBA00013068"/>
    </source>
</evidence>
<evidence type="ECO:0000313" key="7">
    <source>
        <dbReference type="Proteomes" id="UP000018769"/>
    </source>
</evidence>
<sequence>MKQDVNINIPLDVPYEAHEEFILNYKAITFGTNRTFIFSCDQKIEHLNNDFYGNLIDGSANDPEHLFKIADQGRIGALATQLGLINRYGQNYPNINYIVKLNSKTNIVPTEIKDPLSELLWDIDDVIKVKNNAKLKIRGIGYTIYLGSEYEHIMLSQAAKLISKAHQAGLVTILWIYPRSKYIEDEKDGKLIAGAAGVANCLGSDFVKVQVPRKTLTESIYQQLKIASQACGNTNLICAGGELKNINDFLTNIFDQINIGNTSGVAIGRNIFQRSQNEAIKLTKAISSIVYDLKDLNTALREFE</sequence>
<dbReference type="RefSeq" id="WP_023792851.1">
    <property type="nucleotide sequence ID" value="NC_023003.1"/>
</dbReference>
<feature type="active site" description="Schiff-base intermediate with dihydroxyacetone-P" evidence="5">
    <location>
        <position position="177"/>
    </location>
</feature>
<evidence type="ECO:0000256" key="4">
    <source>
        <dbReference type="ARBA" id="ARBA00049653"/>
    </source>
</evidence>
<name>V6DHA4_9BACT</name>
<keyword evidence="7" id="KW-1185">Reference proteome</keyword>
<dbReference type="PATRIC" id="fig|673862.3.peg.830"/>
<keyword evidence="3" id="KW-0704">Schiff base</keyword>
<dbReference type="PIRSF" id="PIRSF038992">
    <property type="entry name" value="Aldolase_Ia"/>
    <property type="match status" value="1"/>
</dbReference>
<dbReference type="PANTHER" id="PTHR47916:SF4">
    <property type="entry name" value="FRUCTOSE-BISPHOSPHATE ALDOLASE CLASS 1"/>
    <property type="match status" value="1"/>
</dbReference>
<gene>
    <name evidence="6" type="primary">fbaB</name>
    <name evidence="6" type="ORF">BABL1_gene_74</name>
</gene>
<dbReference type="HOGENOM" id="CLU_057069_2_2_7"/>
<dbReference type="InterPro" id="IPR002915">
    <property type="entry name" value="DeoC/FbaB/LacD_aldolase"/>
</dbReference>
<evidence type="ECO:0000256" key="3">
    <source>
        <dbReference type="ARBA" id="ARBA00023270"/>
    </source>
</evidence>
<feature type="active site" description="Schiff-base intermediate with dihydroxyacetone-P" evidence="5">
    <location>
        <position position="208"/>
    </location>
</feature>
<dbReference type="InterPro" id="IPR013785">
    <property type="entry name" value="Aldolase_TIM"/>
</dbReference>
<dbReference type="NCBIfam" id="NF005321">
    <property type="entry name" value="PRK06852.1"/>
    <property type="match status" value="1"/>
</dbReference>
<dbReference type="EC" id="4.1.2.13" evidence="1"/>
<accession>V6DHA4</accession>